<dbReference type="InterPro" id="IPR037739">
    <property type="entry name" value="C6orf141"/>
</dbReference>
<dbReference type="RefSeq" id="XP_028366770.1">
    <property type="nucleotide sequence ID" value="XM_028510969.2"/>
</dbReference>
<dbReference type="AlphaFoldDB" id="A0A6J2LLV9"/>
<organism evidence="3 5">
    <name type="scientific">Phyllostomus discolor</name>
    <name type="common">pale spear-nosed bat</name>
    <dbReference type="NCBI Taxonomy" id="89673"/>
    <lineage>
        <taxon>Eukaryota</taxon>
        <taxon>Metazoa</taxon>
        <taxon>Chordata</taxon>
        <taxon>Craniata</taxon>
        <taxon>Vertebrata</taxon>
        <taxon>Euteleostomi</taxon>
        <taxon>Mammalia</taxon>
        <taxon>Eutheria</taxon>
        <taxon>Laurasiatheria</taxon>
        <taxon>Chiroptera</taxon>
        <taxon>Yangochiroptera</taxon>
        <taxon>Phyllostomidae</taxon>
        <taxon>Phyllostominae</taxon>
        <taxon>Phyllostomus</taxon>
    </lineage>
</organism>
<protein>
    <submittedName>
        <fullName evidence="5 6">Uncharacterized protein C6orf141 homolog</fullName>
    </submittedName>
</protein>
<feature type="region of interest" description="Disordered" evidence="1">
    <location>
        <begin position="82"/>
        <end position="145"/>
    </location>
</feature>
<evidence type="ECO:0000313" key="5">
    <source>
        <dbReference type="RefSeq" id="XP_028366770.1"/>
    </source>
</evidence>
<dbReference type="Proteomes" id="UP000504628">
    <property type="component" value="Chromosome 4"/>
</dbReference>
<feature type="region of interest" description="Disordered" evidence="1">
    <location>
        <begin position="1"/>
        <end position="69"/>
    </location>
</feature>
<dbReference type="KEGG" id="pdic:114495623"/>
<dbReference type="CTD" id="141566321"/>
<dbReference type="Proteomes" id="UP000664940">
    <property type="component" value="Unassembled WGS sequence"/>
</dbReference>
<reference evidence="5 6" key="2">
    <citation type="submission" date="2025-04" db="UniProtKB">
        <authorList>
            <consortium name="RefSeq"/>
        </authorList>
    </citation>
    <scope>IDENTIFICATION</scope>
    <source>
        <tissue evidence="5 6">Muscle</tissue>
    </source>
</reference>
<evidence type="ECO:0000256" key="1">
    <source>
        <dbReference type="SAM" id="MobiDB-lite"/>
    </source>
</evidence>
<dbReference type="PANTHER" id="PTHR36880:SF1">
    <property type="entry name" value="9130008F23RIK PROTEIN"/>
    <property type="match status" value="1"/>
</dbReference>
<keyword evidence="3" id="KW-1185">Reference proteome</keyword>
<dbReference type="RefSeq" id="XP_035880094.1">
    <property type="nucleotide sequence ID" value="XM_036024201.1"/>
</dbReference>
<dbReference type="PANTHER" id="PTHR36880">
    <property type="entry name" value="9130008F23RIK PROTEIN"/>
    <property type="match status" value="1"/>
</dbReference>
<proteinExistence type="predicted"/>
<feature type="compositionally biased region" description="Basic and acidic residues" evidence="1">
    <location>
        <begin position="82"/>
        <end position="96"/>
    </location>
</feature>
<evidence type="ECO:0000313" key="6">
    <source>
        <dbReference type="RefSeq" id="XP_035880094.1"/>
    </source>
</evidence>
<dbReference type="EMBL" id="JABVXQ010000004">
    <property type="protein sequence ID" value="KAF6112972.1"/>
    <property type="molecule type" value="Genomic_DNA"/>
</dbReference>
<sequence length="191" mass="19610">MNDPPASMGAPGLRGATHRAGCPRSLGQAGSVPPKVGRGPRLAAGAPNPGAGGSPGGGHEDCGAGQNLDSVSRVREKVLFLLHPERGLGTHVDPARLEAAGGEDGSQAGGDDPESPAPHLPRQKRVPGGHADPPAGAPPRDPAATPKSVLVRVVDYQVTQEVLCTAWTKGCLTSRTEERSMTMVTFRTNKE</sequence>
<dbReference type="OrthoDB" id="9447330at2759"/>
<dbReference type="GeneID" id="114495623"/>
<feature type="compositionally biased region" description="Low complexity" evidence="1">
    <location>
        <begin position="37"/>
        <end position="49"/>
    </location>
</feature>
<evidence type="ECO:0000313" key="4">
    <source>
        <dbReference type="Proteomes" id="UP000664940"/>
    </source>
</evidence>
<evidence type="ECO:0000313" key="2">
    <source>
        <dbReference type="EMBL" id="KAF6112972.1"/>
    </source>
</evidence>
<reference evidence="2 4" key="1">
    <citation type="journal article" date="2020" name="Nature">
        <title>Six reference-quality genomes reveal evolution of bat adaptations.</title>
        <authorList>
            <person name="Jebb D."/>
            <person name="Huang Z."/>
            <person name="Pippel M."/>
            <person name="Hughes G.M."/>
            <person name="Lavrichenko K."/>
            <person name="Devanna P."/>
            <person name="Winkler S."/>
            <person name="Jermiin L.S."/>
            <person name="Skirmuntt E.C."/>
            <person name="Katzourakis A."/>
            <person name="Burkitt-Gray L."/>
            <person name="Ray D.A."/>
            <person name="Sullivan K.A.M."/>
            <person name="Roscito J.G."/>
            <person name="Kirilenko B.M."/>
            <person name="Davalos L.M."/>
            <person name="Corthals A.P."/>
            <person name="Power M.L."/>
            <person name="Jones G."/>
            <person name="Ransome R.D."/>
            <person name="Dechmann D.K.N."/>
            <person name="Locatelli A.G."/>
            <person name="Puechmaille S.J."/>
            <person name="Fedrigo O."/>
            <person name="Jarvis E.D."/>
            <person name="Hiller M."/>
            <person name="Vernes S.C."/>
            <person name="Myers E.W."/>
            <person name="Teeling E.C."/>
        </authorList>
    </citation>
    <scope>NUCLEOTIDE SEQUENCE [LARGE SCALE GENOMIC DNA]</scope>
    <source>
        <strain evidence="2">Bat1K_MPI-CBG_1</strain>
    </source>
</reference>
<gene>
    <name evidence="5 6" type="primary">C4H6orf141</name>
    <name evidence="2" type="ORF">HJG60_001875</name>
</gene>
<name>A0A6J2LLV9_9CHIR</name>
<evidence type="ECO:0000313" key="3">
    <source>
        <dbReference type="Proteomes" id="UP000504628"/>
    </source>
</evidence>
<accession>A0A6J2LLV9</accession>